<reference evidence="2 3" key="1">
    <citation type="submission" date="2017-03" db="EMBL/GenBank/DDBJ databases">
        <title>WGS assembly of Porphyra umbilicalis.</title>
        <authorList>
            <person name="Brawley S.H."/>
            <person name="Blouin N.A."/>
            <person name="Ficko-Blean E."/>
            <person name="Wheeler G.L."/>
            <person name="Lohr M."/>
            <person name="Goodson H.V."/>
            <person name="Jenkins J.W."/>
            <person name="Blaby-Haas C.E."/>
            <person name="Helliwell K.E."/>
            <person name="Chan C."/>
            <person name="Marriage T."/>
            <person name="Bhattacharya D."/>
            <person name="Klein A.S."/>
            <person name="Badis Y."/>
            <person name="Brodie J."/>
            <person name="Cao Y."/>
            <person name="Collen J."/>
            <person name="Dittami S.M."/>
            <person name="Gachon C.M."/>
            <person name="Green B.R."/>
            <person name="Karpowicz S."/>
            <person name="Kim J.W."/>
            <person name="Kudahl U."/>
            <person name="Lin S."/>
            <person name="Michel G."/>
            <person name="Mittag M."/>
            <person name="Olson B.J."/>
            <person name="Pangilinan J."/>
            <person name="Peng Y."/>
            <person name="Qiu H."/>
            <person name="Shu S."/>
            <person name="Singer J.T."/>
            <person name="Smith A.G."/>
            <person name="Sprecher B.N."/>
            <person name="Wagner V."/>
            <person name="Wang W."/>
            <person name="Wang Z.-Y."/>
            <person name="Yan J."/>
            <person name="Yarish C."/>
            <person name="Zoeuner-Riek S."/>
            <person name="Zhuang Y."/>
            <person name="Zou Y."/>
            <person name="Lindquist E.A."/>
            <person name="Grimwood J."/>
            <person name="Barry K."/>
            <person name="Rokhsar D.S."/>
            <person name="Schmutz J."/>
            <person name="Stiller J.W."/>
            <person name="Grossman A.R."/>
            <person name="Prochnik S.E."/>
        </authorList>
    </citation>
    <scope>NUCLEOTIDE SEQUENCE [LARGE SCALE GENOMIC DNA]</scope>
    <source>
        <strain evidence="2">4086291</strain>
    </source>
</reference>
<gene>
    <name evidence="2" type="ORF">BU14_0526s0007</name>
</gene>
<evidence type="ECO:0000259" key="1">
    <source>
        <dbReference type="Pfam" id="PF03109"/>
    </source>
</evidence>
<feature type="domain" description="ABC1 atypical kinase-like" evidence="1">
    <location>
        <begin position="1"/>
        <end position="61"/>
    </location>
</feature>
<dbReference type="InterPro" id="IPR051130">
    <property type="entry name" value="Mito_struct-func_regulator"/>
</dbReference>
<sequence>MVLVDGLHHADSHPGNILIDRHWSGPRVGLVDFGQAKRLTPAQRTGIARLVVALADGDAAATEARLTALGVRIAYGKGAAAAAAAGAPAGAAPAAAAAAPPPPPSTAPTAAAAAATARRRRPLIARRVGVPAAAASPAPPLTVAQRHAYGMFDTAERPGVNVNPFGNAELAAAPVAAFPRDLFFLLRTVQILRGVAAGAGVGDDPRGGLVAAWAPLARAVLAAEGGGGTRRTLL</sequence>
<dbReference type="InterPro" id="IPR011009">
    <property type="entry name" value="Kinase-like_dom_sf"/>
</dbReference>
<dbReference type="InterPro" id="IPR004147">
    <property type="entry name" value="ABC1_dom"/>
</dbReference>
<keyword evidence="3" id="KW-1185">Reference proteome</keyword>
<protein>
    <recommendedName>
        <fullName evidence="1">ABC1 atypical kinase-like domain-containing protein</fullName>
    </recommendedName>
</protein>
<dbReference type="SUPFAM" id="SSF56112">
    <property type="entry name" value="Protein kinase-like (PK-like)"/>
    <property type="match status" value="1"/>
</dbReference>
<dbReference type="OrthoDB" id="3776at2759"/>
<dbReference type="AlphaFoldDB" id="A0A1X6NSN6"/>
<dbReference type="EMBL" id="KV919129">
    <property type="protein sequence ID" value="OSX71506.1"/>
    <property type="molecule type" value="Genomic_DNA"/>
</dbReference>
<evidence type="ECO:0000313" key="3">
    <source>
        <dbReference type="Proteomes" id="UP000218209"/>
    </source>
</evidence>
<dbReference type="Pfam" id="PF03109">
    <property type="entry name" value="ABC1"/>
    <property type="match status" value="1"/>
</dbReference>
<dbReference type="PANTHER" id="PTHR43173">
    <property type="entry name" value="ABC1 FAMILY PROTEIN"/>
    <property type="match status" value="1"/>
</dbReference>
<evidence type="ECO:0000313" key="2">
    <source>
        <dbReference type="EMBL" id="OSX71506.1"/>
    </source>
</evidence>
<name>A0A1X6NSN6_PORUM</name>
<dbReference type="PANTHER" id="PTHR43173:SF12">
    <property type="entry name" value="PROTEIN KINASE SUPERFAMILY PROTEIN"/>
    <property type="match status" value="1"/>
</dbReference>
<accession>A0A1X6NSN6</accession>
<proteinExistence type="predicted"/>
<organism evidence="2 3">
    <name type="scientific">Porphyra umbilicalis</name>
    <name type="common">Purple laver</name>
    <name type="synonym">Red alga</name>
    <dbReference type="NCBI Taxonomy" id="2786"/>
    <lineage>
        <taxon>Eukaryota</taxon>
        <taxon>Rhodophyta</taxon>
        <taxon>Bangiophyceae</taxon>
        <taxon>Bangiales</taxon>
        <taxon>Bangiaceae</taxon>
        <taxon>Porphyra</taxon>
    </lineage>
</organism>
<dbReference type="Proteomes" id="UP000218209">
    <property type="component" value="Unassembled WGS sequence"/>
</dbReference>